<proteinExistence type="predicted"/>
<organism evidence="2 3">
    <name type="scientific">Sporothrix epigloea</name>
    <dbReference type="NCBI Taxonomy" id="1892477"/>
    <lineage>
        <taxon>Eukaryota</taxon>
        <taxon>Fungi</taxon>
        <taxon>Dikarya</taxon>
        <taxon>Ascomycota</taxon>
        <taxon>Pezizomycotina</taxon>
        <taxon>Sordariomycetes</taxon>
        <taxon>Sordariomycetidae</taxon>
        <taxon>Ophiostomatales</taxon>
        <taxon>Ophiostomataceae</taxon>
        <taxon>Sporothrix</taxon>
    </lineage>
</organism>
<feature type="compositionally biased region" description="Low complexity" evidence="1">
    <location>
        <begin position="102"/>
        <end position="116"/>
    </location>
</feature>
<evidence type="ECO:0000313" key="2">
    <source>
        <dbReference type="EMBL" id="CAK7263964.1"/>
    </source>
</evidence>
<feature type="region of interest" description="Disordered" evidence="1">
    <location>
        <begin position="319"/>
        <end position="339"/>
    </location>
</feature>
<accession>A0ABP0D6Z3</accession>
<feature type="compositionally biased region" description="Polar residues" evidence="1">
    <location>
        <begin position="433"/>
        <end position="446"/>
    </location>
</feature>
<protein>
    <submittedName>
        <fullName evidence="2">Uncharacterized protein</fullName>
    </submittedName>
</protein>
<feature type="region of interest" description="Disordered" evidence="1">
    <location>
        <begin position="35"/>
        <end position="79"/>
    </location>
</feature>
<name>A0ABP0D6Z3_9PEZI</name>
<feature type="compositionally biased region" description="Low complexity" evidence="1">
    <location>
        <begin position="42"/>
        <end position="54"/>
    </location>
</feature>
<feature type="region of interest" description="Disordered" evidence="1">
    <location>
        <begin position="383"/>
        <end position="451"/>
    </location>
</feature>
<dbReference type="EMBL" id="CAWUON010000005">
    <property type="protein sequence ID" value="CAK7263964.1"/>
    <property type="molecule type" value="Genomic_DNA"/>
</dbReference>
<evidence type="ECO:0000313" key="3">
    <source>
        <dbReference type="Proteomes" id="UP001642502"/>
    </source>
</evidence>
<sequence length="481" mass="51601">MDALKSLIANIPDWIKRLDGLSSQIDQRQRELARFVEPGATPPSSKAAATPSRSKPVRNKGSTESLKPQDEVAAWQDGKAAAEAEAKAEIRATASSKDIQQSASTVTVSTPASAPVNAQPESSLQGEVALVAGLAQARVQASLQKHARRSASIISAEGAPKYRTRSMVIVYYDSYLQSFFEELVRFISAQRNLMRKAKMAARVEQIKRMVDLEMPTENTSVGAGAVMAKPAQVVASAATPSRELVMAIDEPIAAEPALEADTSVTGAIAACDDADADASADTEGSLPQLNFKRTLNMRSPGLLATGRPMYLRASARNRQMGGAGGATSGARGLSLTGGQQPPDVFDELDRGLEYVQSMCEHAAHQFLRDGDCNDEISNIKRRLIETKEQADREMDRAEKETAEAPQVSPPTLKARSYRPQSMRRDAAAIAASTKRSYQNASVTASPLNAGPIEAEAALEVDEGVEDMDIEIPALTYKSSRR</sequence>
<feature type="compositionally biased region" description="Basic and acidic residues" evidence="1">
    <location>
        <begin position="383"/>
        <end position="402"/>
    </location>
</feature>
<gene>
    <name evidence="2" type="ORF">SEPCBS119000_000749</name>
</gene>
<feature type="region of interest" description="Disordered" evidence="1">
    <location>
        <begin position="92"/>
        <end position="120"/>
    </location>
</feature>
<dbReference type="Proteomes" id="UP001642502">
    <property type="component" value="Unassembled WGS sequence"/>
</dbReference>
<comment type="caution">
    <text evidence="2">The sequence shown here is derived from an EMBL/GenBank/DDBJ whole genome shotgun (WGS) entry which is preliminary data.</text>
</comment>
<keyword evidence="3" id="KW-1185">Reference proteome</keyword>
<reference evidence="2 3" key="1">
    <citation type="submission" date="2024-01" db="EMBL/GenBank/DDBJ databases">
        <authorList>
            <person name="Allen C."/>
            <person name="Tagirdzhanova G."/>
        </authorList>
    </citation>
    <scope>NUCLEOTIDE SEQUENCE [LARGE SCALE GENOMIC DNA]</scope>
    <source>
        <strain evidence="2 3">CBS 119000</strain>
    </source>
</reference>
<evidence type="ECO:0000256" key="1">
    <source>
        <dbReference type="SAM" id="MobiDB-lite"/>
    </source>
</evidence>